<protein>
    <submittedName>
        <fullName evidence="2">Uncharacterized protein</fullName>
    </submittedName>
</protein>
<dbReference type="EMBL" id="BSNC01000006">
    <property type="protein sequence ID" value="GLP97166.1"/>
    <property type="molecule type" value="Genomic_DNA"/>
</dbReference>
<accession>A0AA37VYT0</accession>
<keyword evidence="1" id="KW-0812">Transmembrane</keyword>
<feature type="transmembrane region" description="Helical" evidence="1">
    <location>
        <begin position="29"/>
        <end position="47"/>
    </location>
</feature>
<organism evidence="2 3">
    <name type="scientific">Paraferrimonas sedimenticola</name>
    <dbReference type="NCBI Taxonomy" id="375674"/>
    <lineage>
        <taxon>Bacteria</taxon>
        <taxon>Pseudomonadati</taxon>
        <taxon>Pseudomonadota</taxon>
        <taxon>Gammaproteobacteria</taxon>
        <taxon>Alteromonadales</taxon>
        <taxon>Ferrimonadaceae</taxon>
        <taxon>Paraferrimonas</taxon>
    </lineage>
</organism>
<evidence type="ECO:0000256" key="1">
    <source>
        <dbReference type="SAM" id="Phobius"/>
    </source>
</evidence>
<sequence length="123" mass="13945">MLAKPIYEALPYAYMFGGLGAITISQNQAQTFIACLLVLFGGLVYVWRSENRRTDIKLRRKGKIPKYFYELAPFAYGLVACLSLKYSQPAFAKASSLGLLLVAIYVLYCRANYRRHRSPHRAA</sequence>
<keyword evidence="1" id="KW-1133">Transmembrane helix</keyword>
<evidence type="ECO:0000313" key="2">
    <source>
        <dbReference type="EMBL" id="GLP97166.1"/>
    </source>
</evidence>
<evidence type="ECO:0000313" key="3">
    <source>
        <dbReference type="Proteomes" id="UP001161422"/>
    </source>
</evidence>
<gene>
    <name evidence="2" type="ORF">GCM10007895_24730</name>
</gene>
<dbReference type="AlphaFoldDB" id="A0AA37VYT0"/>
<reference evidence="2" key="1">
    <citation type="journal article" date="2014" name="Int. J. Syst. Evol. Microbiol.">
        <title>Complete genome sequence of Corynebacterium casei LMG S-19264T (=DSM 44701T), isolated from a smear-ripened cheese.</title>
        <authorList>
            <consortium name="US DOE Joint Genome Institute (JGI-PGF)"/>
            <person name="Walter F."/>
            <person name="Albersmeier A."/>
            <person name="Kalinowski J."/>
            <person name="Ruckert C."/>
        </authorList>
    </citation>
    <scope>NUCLEOTIDE SEQUENCE</scope>
    <source>
        <strain evidence="2">NBRC 101628</strain>
    </source>
</reference>
<reference evidence="2" key="2">
    <citation type="submission" date="2023-01" db="EMBL/GenBank/DDBJ databases">
        <title>Draft genome sequence of Paraferrimonas sedimenticola strain NBRC 101628.</title>
        <authorList>
            <person name="Sun Q."/>
            <person name="Mori K."/>
        </authorList>
    </citation>
    <scope>NUCLEOTIDE SEQUENCE</scope>
    <source>
        <strain evidence="2">NBRC 101628</strain>
    </source>
</reference>
<keyword evidence="1" id="KW-0472">Membrane</keyword>
<dbReference type="PROSITE" id="PS51257">
    <property type="entry name" value="PROKAR_LIPOPROTEIN"/>
    <property type="match status" value="1"/>
</dbReference>
<keyword evidence="3" id="KW-1185">Reference proteome</keyword>
<comment type="caution">
    <text evidence="2">The sequence shown here is derived from an EMBL/GenBank/DDBJ whole genome shotgun (WGS) entry which is preliminary data.</text>
</comment>
<feature type="transmembrane region" description="Helical" evidence="1">
    <location>
        <begin position="92"/>
        <end position="111"/>
    </location>
</feature>
<proteinExistence type="predicted"/>
<dbReference type="Proteomes" id="UP001161422">
    <property type="component" value="Unassembled WGS sequence"/>
</dbReference>
<feature type="transmembrane region" description="Helical" evidence="1">
    <location>
        <begin position="67"/>
        <end position="86"/>
    </location>
</feature>
<dbReference type="RefSeq" id="WP_095504967.1">
    <property type="nucleotide sequence ID" value="NZ_BSNC01000006.1"/>
</dbReference>
<name>A0AA37VYT0_9GAMM</name>